<dbReference type="PANTHER" id="PTHR42756:SF1">
    <property type="entry name" value="TRANSCRIPTIONAL REPRESSOR OF EMRAB OPERON"/>
    <property type="match status" value="1"/>
</dbReference>
<evidence type="ECO:0000256" key="2">
    <source>
        <dbReference type="ARBA" id="ARBA00023125"/>
    </source>
</evidence>
<reference evidence="5 6" key="1">
    <citation type="submission" date="2017-03" db="EMBL/GenBank/DDBJ databases">
        <title>Genome sequence of Methanobrevibacter wosei.</title>
        <authorList>
            <person name="Poehlein A."/>
            <person name="Seedorf H."/>
            <person name="Daniel R."/>
        </authorList>
    </citation>
    <scope>NUCLEOTIDE SEQUENCE [LARGE SCALE GENOMIC DNA]</scope>
    <source>
        <strain evidence="5 6">DSM 11979</strain>
    </source>
</reference>
<dbReference type="AlphaFoldDB" id="A0A2U1S8R7"/>
<evidence type="ECO:0000259" key="4">
    <source>
        <dbReference type="PROSITE" id="PS50995"/>
    </source>
</evidence>
<organism evidence="5 6">
    <name type="scientific">Methanobrevibacter woesei</name>
    <dbReference type="NCBI Taxonomy" id="190976"/>
    <lineage>
        <taxon>Archaea</taxon>
        <taxon>Methanobacteriati</taxon>
        <taxon>Methanobacteriota</taxon>
        <taxon>Methanomada group</taxon>
        <taxon>Methanobacteria</taxon>
        <taxon>Methanobacteriales</taxon>
        <taxon>Methanobacteriaceae</taxon>
        <taxon>Methanobrevibacter</taxon>
    </lineage>
</organism>
<dbReference type="SUPFAM" id="SSF46785">
    <property type="entry name" value="Winged helix' DNA-binding domain"/>
    <property type="match status" value="1"/>
</dbReference>
<dbReference type="InterPro" id="IPR036388">
    <property type="entry name" value="WH-like_DNA-bd_sf"/>
</dbReference>
<dbReference type="InterPro" id="IPR023187">
    <property type="entry name" value="Tscrpt_reg_MarR-type_CS"/>
</dbReference>
<keyword evidence="1" id="KW-0805">Transcription regulation</keyword>
<dbReference type="Proteomes" id="UP000245577">
    <property type="component" value="Unassembled WGS sequence"/>
</dbReference>
<proteinExistence type="predicted"/>
<dbReference type="Pfam" id="PF01047">
    <property type="entry name" value="MarR"/>
    <property type="match status" value="1"/>
</dbReference>
<dbReference type="PROSITE" id="PS01117">
    <property type="entry name" value="HTH_MARR_1"/>
    <property type="match status" value="1"/>
</dbReference>
<keyword evidence="3" id="KW-0804">Transcription</keyword>
<evidence type="ECO:0000313" key="6">
    <source>
        <dbReference type="Proteomes" id="UP000245577"/>
    </source>
</evidence>
<keyword evidence="2" id="KW-0238">DNA-binding</keyword>
<sequence>MSSEDINLYNPNRLGDLLFIFHTNHKKYLNNLLSEYDLNLVHVLCLSRLYEEDKLSQKDLSDGFYLTKGAITKAVKKLEKNGLIKREKSDNDKRQYELTLTSKGKEIIPVIEKINSKWEEIMGLDNVSDEFYEEFTKLTFKSVELNKKLK</sequence>
<dbReference type="PROSITE" id="PS50995">
    <property type="entry name" value="HTH_MARR_2"/>
    <property type="match status" value="1"/>
</dbReference>
<protein>
    <submittedName>
        <fullName evidence="5">HTH-type transcriptional regulator SarZ</fullName>
    </submittedName>
</protein>
<keyword evidence="6" id="KW-1185">Reference proteome</keyword>
<evidence type="ECO:0000256" key="3">
    <source>
        <dbReference type="ARBA" id="ARBA00023163"/>
    </source>
</evidence>
<feature type="domain" description="HTH marR-type" evidence="4">
    <location>
        <begin position="11"/>
        <end position="150"/>
    </location>
</feature>
<accession>A0A2U1S8R7</accession>
<dbReference type="Gene3D" id="1.10.10.10">
    <property type="entry name" value="Winged helix-like DNA-binding domain superfamily/Winged helix DNA-binding domain"/>
    <property type="match status" value="1"/>
</dbReference>
<evidence type="ECO:0000256" key="1">
    <source>
        <dbReference type="ARBA" id="ARBA00023015"/>
    </source>
</evidence>
<name>A0A2U1S8R7_9EURY</name>
<dbReference type="GO" id="GO:0003700">
    <property type="term" value="F:DNA-binding transcription factor activity"/>
    <property type="evidence" value="ECO:0007669"/>
    <property type="project" value="InterPro"/>
</dbReference>
<dbReference type="GO" id="GO:0003677">
    <property type="term" value="F:DNA binding"/>
    <property type="evidence" value="ECO:0007669"/>
    <property type="project" value="UniProtKB-KW"/>
</dbReference>
<dbReference type="PRINTS" id="PR00598">
    <property type="entry name" value="HTHMARR"/>
</dbReference>
<gene>
    <name evidence="5" type="primary">sarZ</name>
    <name evidence="5" type="ORF">MBBWO_04150</name>
</gene>
<evidence type="ECO:0000313" key="5">
    <source>
        <dbReference type="EMBL" id="PWB86701.1"/>
    </source>
</evidence>
<dbReference type="SMART" id="SM00347">
    <property type="entry name" value="HTH_MARR"/>
    <property type="match status" value="1"/>
</dbReference>
<dbReference type="PANTHER" id="PTHR42756">
    <property type="entry name" value="TRANSCRIPTIONAL REGULATOR, MARR"/>
    <property type="match status" value="1"/>
</dbReference>
<dbReference type="OrthoDB" id="78028at2157"/>
<dbReference type="EMBL" id="MZGU01000003">
    <property type="protein sequence ID" value="PWB86701.1"/>
    <property type="molecule type" value="Genomic_DNA"/>
</dbReference>
<comment type="caution">
    <text evidence="5">The sequence shown here is derived from an EMBL/GenBank/DDBJ whole genome shotgun (WGS) entry which is preliminary data.</text>
</comment>
<dbReference type="RefSeq" id="WP_116669231.1">
    <property type="nucleotide sequence ID" value="NZ_MZGU01000003.1"/>
</dbReference>
<dbReference type="InterPro" id="IPR000835">
    <property type="entry name" value="HTH_MarR-typ"/>
</dbReference>
<dbReference type="InterPro" id="IPR036390">
    <property type="entry name" value="WH_DNA-bd_sf"/>
</dbReference>